<evidence type="ECO:0000256" key="7">
    <source>
        <dbReference type="RuleBase" id="RU000320"/>
    </source>
</evidence>
<feature type="transmembrane region" description="Helical" evidence="8">
    <location>
        <begin position="411"/>
        <end position="429"/>
    </location>
</feature>
<evidence type="ECO:0000256" key="5">
    <source>
        <dbReference type="ARBA" id="ARBA00022989"/>
    </source>
</evidence>
<feature type="transmembrane region" description="Helical" evidence="8">
    <location>
        <begin position="111"/>
        <end position="129"/>
    </location>
</feature>
<feature type="transmembrane region" description="Helical" evidence="8">
    <location>
        <begin position="208"/>
        <end position="232"/>
    </location>
</feature>
<organism evidence="10 11">
    <name type="scientific">Tistrella mobilis</name>
    <dbReference type="NCBI Taxonomy" id="171437"/>
    <lineage>
        <taxon>Bacteria</taxon>
        <taxon>Pseudomonadati</taxon>
        <taxon>Pseudomonadota</taxon>
        <taxon>Alphaproteobacteria</taxon>
        <taxon>Geminicoccales</taxon>
        <taxon>Geminicoccaceae</taxon>
        <taxon>Tistrella</taxon>
    </lineage>
</organism>
<evidence type="ECO:0000256" key="4">
    <source>
        <dbReference type="ARBA" id="ARBA00022692"/>
    </source>
</evidence>
<feature type="domain" description="NADH:quinone oxidoreductase/Mrp antiporter transmembrane" evidence="9">
    <location>
        <begin position="130"/>
        <end position="420"/>
    </location>
</feature>
<dbReference type="PANTHER" id="PTHR42703">
    <property type="entry name" value="NADH DEHYDROGENASE"/>
    <property type="match status" value="1"/>
</dbReference>
<comment type="caution">
    <text evidence="10">The sequence shown here is derived from an EMBL/GenBank/DDBJ whole genome shotgun (WGS) entry which is preliminary data.</text>
</comment>
<feature type="transmembrane region" description="Helical" evidence="8">
    <location>
        <begin position="74"/>
        <end position="99"/>
    </location>
</feature>
<comment type="subcellular location">
    <subcellularLocation>
        <location evidence="1">Cell membrane</location>
        <topology evidence="1">Multi-pass membrane protein</topology>
    </subcellularLocation>
    <subcellularLocation>
        <location evidence="7">Membrane</location>
        <topology evidence="7">Multi-pass membrane protein</topology>
    </subcellularLocation>
</comment>
<proteinExistence type="inferred from homology"/>
<feature type="transmembrane region" description="Helical" evidence="8">
    <location>
        <begin position="310"/>
        <end position="330"/>
    </location>
</feature>
<sequence>MTPEFLLVASLLSPVAGGILILAAGRSPGARDILMVAAAVVTAVFTLMLAAQVLDGARPVLTLHQLMPGLPIGFAVEPLGMIFAAVAGTLWPITAVYSIGYMRGNHEAHQTRFHFCFALAIVSALALAYSDGLLSMFIAYEVLTLSTYPLVTHSGTKEAMKAGRTYLGILLGTSIGFQLTAIIGIYVLAGTVAFTAGGVLPDGLSPALLGLLLGLFAYGIGKVALMPLHAWLPAAMVAPTPVSALLHAVAVVKGGAFAVVKVVAYTLGADRLSAAGANDWLVWVAAASIVIASSIALTQDHLKRRLAYSTVSQLAYVTLAAAIMAPLSLVGAAMHIAAHAVGKITLFFAAGSIHTAAHKDYVSQLDGIGRRMPWTMGAFALATLSMIGLPPAVGFTSKWFILEGAVSREQWIAVAALGASTLLNAAYFLPIVWRAFFRAPVAAKSVGAAAPHGGDGHHDHGEAPLPMVLAILTTAGLTFLLFLYPDPVLALAEAMAGTVTQGGLR</sequence>
<evidence type="ECO:0000259" key="9">
    <source>
        <dbReference type="Pfam" id="PF00361"/>
    </source>
</evidence>
<comment type="similarity">
    <text evidence="2">Belongs to the CPA3 antiporters (TC 2.A.63) subunit D family.</text>
</comment>
<feature type="transmembrane region" description="Helical" evidence="8">
    <location>
        <begin position="33"/>
        <end position="54"/>
    </location>
</feature>
<keyword evidence="5 8" id="KW-1133">Transmembrane helix</keyword>
<dbReference type="PANTHER" id="PTHR42703:SF1">
    <property type="entry name" value="NA(+)_H(+) ANTIPORTER SUBUNIT D1"/>
    <property type="match status" value="1"/>
</dbReference>
<feature type="transmembrane region" description="Helical" evidence="8">
    <location>
        <begin position="465"/>
        <end position="484"/>
    </location>
</feature>
<feature type="transmembrane region" description="Helical" evidence="8">
    <location>
        <begin position="378"/>
        <end position="399"/>
    </location>
</feature>
<feature type="transmembrane region" description="Helical" evidence="8">
    <location>
        <begin position="6"/>
        <end position="24"/>
    </location>
</feature>
<dbReference type="InterPro" id="IPR050586">
    <property type="entry name" value="CPA3_Na-H_Antiporter_D"/>
</dbReference>
<evidence type="ECO:0000256" key="2">
    <source>
        <dbReference type="ARBA" id="ARBA00005346"/>
    </source>
</evidence>
<evidence type="ECO:0000256" key="3">
    <source>
        <dbReference type="ARBA" id="ARBA00022475"/>
    </source>
</evidence>
<evidence type="ECO:0000313" key="10">
    <source>
        <dbReference type="EMBL" id="KYO57533.1"/>
    </source>
</evidence>
<keyword evidence="3" id="KW-1003">Cell membrane</keyword>
<dbReference type="GeneID" id="97243282"/>
<dbReference type="InterPro" id="IPR001750">
    <property type="entry name" value="ND/Mrp_TM"/>
</dbReference>
<evidence type="ECO:0000256" key="1">
    <source>
        <dbReference type="ARBA" id="ARBA00004651"/>
    </source>
</evidence>
<dbReference type="AlphaFoldDB" id="A0A161R888"/>
<evidence type="ECO:0000256" key="8">
    <source>
        <dbReference type="SAM" id="Phobius"/>
    </source>
</evidence>
<feature type="transmembrane region" description="Helical" evidence="8">
    <location>
        <begin position="336"/>
        <end position="357"/>
    </location>
</feature>
<dbReference type="OrthoDB" id="9811798at2"/>
<reference evidence="10 11" key="1">
    <citation type="submission" date="2015-12" db="EMBL/GenBank/DDBJ databases">
        <title>Genome sequence of Tistrella mobilis MCCC 1A02139.</title>
        <authorList>
            <person name="Lu L."/>
            <person name="Lai Q."/>
            <person name="Shao Z."/>
            <person name="Qian P."/>
        </authorList>
    </citation>
    <scope>NUCLEOTIDE SEQUENCE [LARGE SCALE GENOMIC DNA]</scope>
    <source>
        <strain evidence="10 11">MCCC 1A02139</strain>
    </source>
</reference>
<dbReference type="Proteomes" id="UP000075787">
    <property type="component" value="Unassembled WGS sequence"/>
</dbReference>
<name>A0A161R888_9PROT</name>
<protein>
    <submittedName>
        <fullName evidence="10">Cation:proton antiporter</fullName>
    </submittedName>
</protein>
<dbReference type="PRINTS" id="PR01434">
    <property type="entry name" value="NADHDHGNASE5"/>
</dbReference>
<evidence type="ECO:0000256" key="6">
    <source>
        <dbReference type="ARBA" id="ARBA00023136"/>
    </source>
</evidence>
<keyword evidence="4 7" id="KW-0812">Transmembrane</keyword>
<evidence type="ECO:0000313" key="11">
    <source>
        <dbReference type="Proteomes" id="UP000075787"/>
    </source>
</evidence>
<dbReference type="RefSeq" id="WP_062761450.1">
    <property type="nucleotide sequence ID" value="NZ_CP121045.1"/>
</dbReference>
<gene>
    <name evidence="10" type="ORF">AUP44_19750</name>
</gene>
<dbReference type="EMBL" id="LPZR01000016">
    <property type="protein sequence ID" value="KYO57533.1"/>
    <property type="molecule type" value="Genomic_DNA"/>
</dbReference>
<dbReference type="GO" id="GO:0005886">
    <property type="term" value="C:plasma membrane"/>
    <property type="evidence" value="ECO:0007669"/>
    <property type="project" value="UniProtKB-SubCell"/>
</dbReference>
<feature type="transmembrane region" description="Helical" evidence="8">
    <location>
        <begin position="244"/>
        <end position="268"/>
    </location>
</feature>
<feature type="transmembrane region" description="Helical" evidence="8">
    <location>
        <begin position="280"/>
        <end position="298"/>
    </location>
</feature>
<dbReference type="Pfam" id="PF00361">
    <property type="entry name" value="Proton_antipo_M"/>
    <property type="match status" value="1"/>
</dbReference>
<keyword evidence="6 8" id="KW-0472">Membrane</keyword>
<accession>A0A161R888</accession>